<dbReference type="Gene3D" id="3.30.70.100">
    <property type="match status" value="1"/>
</dbReference>
<gene>
    <name evidence="9" type="ORF">QCA50_016440</name>
</gene>
<evidence type="ECO:0000256" key="2">
    <source>
        <dbReference type="ARBA" id="ARBA00022723"/>
    </source>
</evidence>
<keyword evidence="4" id="KW-0186">Copper</keyword>
<feature type="domain" description="HMA" evidence="8">
    <location>
        <begin position="2"/>
        <end position="67"/>
    </location>
</feature>
<dbReference type="GO" id="GO:0046872">
    <property type="term" value="F:metal ion binding"/>
    <property type="evidence" value="ECO:0007669"/>
    <property type="project" value="UniProtKB-KW"/>
</dbReference>
<evidence type="ECO:0000256" key="1">
    <source>
        <dbReference type="ARBA" id="ARBA00022448"/>
    </source>
</evidence>
<keyword evidence="10" id="KW-1185">Reference proteome</keyword>
<keyword evidence="5" id="KW-0406">Ion transport</keyword>
<dbReference type="FunFam" id="3.30.70.100:FF:000008">
    <property type="entry name" value="Copper transport protein ATOX1"/>
    <property type="match status" value="1"/>
</dbReference>
<protein>
    <recommendedName>
        <fullName evidence="8">HMA domain-containing protein</fullName>
    </recommendedName>
</protein>
<organism evidence="9 10">
    <name type="scientific">Cerrena zonata</name>
    <dbReference type="NCBI Taxonomy" id="2478898"/>
    <lineage>
        <taxon>Eukaryota</taxon>
        <taxon>Fungi</taxon>
        <taxon>Dikarya</taxon>
        <taxon>Basidiomycota</taxon>
        <taxon>Agaricomycotina</taxon>
        <taxon>Agaricomycetes</taxon>
        <taxon>Polyporales</taxon>
        <taxon>Cerrenaceae</taxon>
        <taxon>Cerrena</taxon>
    </lineage>
</organism>
<reference evidence="9 10" key="1">
    <citation type="submission" date="2022-09" db="EMBL/GenBank/DDBJ databases">
        <authorList>
            <person name="Palmer J.M."/>
        </authorList>
    </citation>
    <scope>NUCLEOTIDE SEQUENCE [LARGE SCALE GENOMIC DNA]</scope>
    <source>
        <strain evidence="9 10">DSM 7382</strain>
    </source>
</reference>
<keyword evidence="3" id="KW-0187">Copper transport</keyword>
<dbReference type="PANTHER" id="PTHR46365">
    <property type="entry name" value="COPPER TRANSPORT PROTEIN ATOX1"/>
    <property type="match status" value="1"/>
</dbReference>
<dbReference type="InterPro" id="IPR017969">
    <property type="entry name" value="Heavy-metal-associated_CS"/>
</dbReference>
<keyword evidence="6" id="KW-0143">Chaperone</keyword>
<proteinExistence type="inferred from homology"/>
<dbReference type="InterPro" id="IPR006121">
    <property type="entry name" value="HMA_dom"/>
</dbReference>
<dbReference type="GO" id="GO:0005829">
    <property type="term" value="C:cytosol"/>
    <property type="evidence" value="ECO:0007669"/>
    <property type="project" value="TreeGrafter"/>
</dbReference>
<dbReference type="GO" id="GO:0006825">
    <property type="term" value="P:copper ion transport"/>
    <property type="evidence" value="ECO:0007669"/>
    <property type="project" value="UniProtKB-KW"/>
</dbReference>
<dbReference type="InterPro" id="IPR051881">
    <property type="entry name" value="Copper_transport_ATOX1-like"/>
</dbReference>
<dbReference type="SUPFAM" id="SSF55008">
    <property type="entry name" value="HMA, heavy metal-associated domain"/>
    <property type="match status" value="1"/>
</dbReference>
<dbReference type="InterPro" id="IPR036163">
    <property type="entry name" value="HMA_dom_sf"/>
</dbReference>
<dbReference type="Proteomes" id="UP001385951">
    <property type="component" value="Unassembled WGS sequence"/>
</dbReference>
<accession>A0AAW0FH98</accession>
<evidence type="ECO:0000256" key="5">
    <source>
        <dbReference type="ARBA" id="ARBA00023065"/>
    </source>
</evidence>
<evidence type="ECO:0000313" key="9">
    <source>
        <dbReference type="EMBL" id="KAK7680443.1"/>
    </source>
</evidence>
<name>A0AAW0FH98_9APHY</name>
<evidence type="ECO:0000256" key="7">
    <source>
        <dbReference type="ARBA" id="ARBA00038171"/>
    </source>
</evidence>
<evidence type="ECO:0000256" key="4">
    <source>
        <dbReference type="ARBA" id="ARBA00023008"/>
    </source>
</evidence>
<dbReference type="PROSITE" id="PS50846">
    <property type="entry name" value="HMA_2"/>
    <property type="match status" value="1"/>
</dbReference>
<dbReference type="CDD" id="cd00371">
    <property type="entry name" value="HMA"/>
    <property type="match status" value="1"/>
</dbReference>
<keyword evidence="2" id="KW-0479">Metal-binding</keyword>
<comment type="similarity">
    <text evidence="7">Belongs to the ATX1 family.</text>
</comment>
<evidence type="ECO:0000259" key="8">
    <source>
        <dbReference type="PROSITE" id="PS50846"/>
    </source>
</evidence>
<comment type="caution">
    <text evidence="9">The sequence shown here is derived from an EMBL/GenBank/DDBJ whole genome shotgun (WGS) entry which is preliminary data.</text>
</comment>
<dbReference type="Pfam" id="PF00403">
    <property type="entry name" value="HMA"/>
    <property type="match status" value="1"/>
</dbReference>
<dbReference type="PROSITE" id="PS01047">
    <property type="entry name" value="HMA_1"/>
    <property type="match status" value="1"/>
</dbReference>
<dbReference type="EMBL" id="JASBNA010000049">
    <property type="protein sequence ID" value="KAK7680443.1"/>
    <property type="molecule type" value="Genomic_DNA"/>
</dbReference>
<evidence type="ECO:0000256" key="3">
    <source>
        <dbReference type="ARBA" id="ARBA00022796"/>
    </source>
</evidence>
<sequence length="268" mass="29568">MSHQYHFNVQMSCSGCSGAVNRVLTKLDGVSDIKISLEEQTVDVTTSDSLDYDTVYNTISKTGKKVIDGTKLRYSFISGSSLVWDWVNKAEIDISLPVTLEVWVLLLDSKVAVGCNCSESTLGSEGYASPNSTFSCLTSKLARFGSFNLELESLADLRLDADLSTTFSNFWGVIPNLKTPQEILDELCRGFFDTLDGCKISGDHSSNDSSKAVFIGKEEKAKTVLREATNVVKEYNSIEDSDLLILLTGTEAVPFTYKNFLKRQLSHF</sequence>
<keyword evidence="1" id="KW-0813">Transport</keyword>
<dbReference type="PANTHER" id="PTHR46365:SF1">
    <property type="entry name" value="COPPER TRANSPORT PROTEIN ATOX1"/>
    <property type="match status" value="1"/>
</dbReference>
<dbReference type="GO" id="GO:0016531">
    <property type="term" value="F:copper chaperone activity"/>
    <property type="evidence" value="ECO:0007669"/>
    <property type="project" value="TreeGrafter"/>
</dbReference>
<evidence type="ECO:0000256" key="6">
    <source>
        <dbReference type="ARBA" id="ARBA00023186"/>
    </source>
</evidence>
<evidence type="ECO:0000313" key="10">
    <source>
        <dbReference type="Proteomes" id="UP001385951"/>
    </source>
</evidence>
<dbReference type="AlphaFoldDB" id="A0AAW0FH98"/>